<sequence>MKRILLLSLLVLACQHERSKQPPCAKNLEKYLNSSVKSFLKENLSYQRITIMDSKPGLAHSLLVVYSQGCTIELIPTQFEHMMPFDTCMEWNVEEFKKEKIGSIDVYSSDKLIQRIE</sequence>
<evidence type="ECO:0008006" key="3">
    <source>
        <dbReference type="Google" id="ProtNLM"/>
    </source>
</evidence>
<comment type="caution">
    <text evidence="1">The sequence shown here is derived from an EMBL/GenBank/DDBJ whole genome shotgun (WGS) entry which is preliminary data.</text>
</comment>
<organism evidence="1 2">
    <name type="scientific">Flectobacillus roseus</name>
    <dbReference type="NCBI Taxonomy" id="502259"/>
    <lineage>
        <taxon>Bacteria</taxon>
        <taxon>Pseudomonadati</taxon>
        <taxon>Bacteroidota</taxon>
        <taxon>Cytophagia</taxon>
        <taxon>Cytophagales</taxon>
        <taxon>Flectobacillaceae</taxon>
        <taxon>Flectobacillus</taxon>
    </lineage>
</organism>
<dbReference type="RefSeq" id="WP_283343911.1">
    <property type="nucleotide sequence ID" value="NZ_JASHIF010000004.1"/>
</dbReference>
<accession>A0ABT6Y5F1</accession>
<evidence type="ECO:0000313" key="2">
    <source>
        <dbReference type="Proteomes" id="UP001236507"/>
    </source>
</evidence>
<dbReference type="Proteomes" id="UP001236507">
    <property type="component" value="Unassembled WGS sequence"/>
</dbReference>
<evidence type="ECO:0000313" key="1">
    <source>
        <dbReference type="EMBL" id="MDI9858794.1"/>
    </source>
</evidence>
<reference evidence="1 2" key="1">
    <citation type="submission" date="2023-05" db="EMBL/GenBank/DDBJ databases">
        <title>Novel species of genus Flectobacillus isolated from stream in China.</title>
        <authorList>
            <person name="Lu H."/>
        </authorList>
    </citation>
    <scope>NUCLEOTIDE SEQUENCE [LARGE SCALE GENOMIC DNA]</scope>
    <source>
        <strain evidence="1 2">KCTC 42575</strain>
    </source>
</reference>
<gene>
    <name evidence="1" type="ORF">QM524_06220</name>
</gene>
<dbReference type="EMBL" id="JASHIF010000004">
    <property type="protein sequence ID" value="MDI9858794.1"/>
    <property type="molecule type" value="Genomic_DNA"/>
</dbReference>
<keyword evidence="2" id="KW-1185">Reference proteome</keyword>
<name>A0ABT6Y5F1_9BACT</name>
<protein>
    <recommendedName>
        <fullName evidence="3">Lipoprotein</fullName>
    </recommendedName>
</protein>
<proteinExistence type="predicted"/>